<dbReference type="HOGENOM" id="CLU_008928_0_2_4"/>
<feature type="region of interest" description="Disordered" evidence="1">
    <location>
        <begin position="370"/>
        <end position="427"/>
    </location>
</feature>
<dbReference type="RefSeq" id="WP_011802675.1">
    <property type="nucleotide sequence ID" value="NC_008781.1"/>
</dbReference>
<dbReference type="STRING" id="365044.Pnap_3306"/>
<dbReference type="Pfam" id="PF12571">
    <property type="entry name" value="Phage_tail_fib"/>
    <property type="match status" value="1"/>
</dbReference>
<dbReference type="InterPro" id="IPR011083">
    <property type="entry name" value="Phage_tail_collar_dom"/>
</dbReference>
<feature type="domain" description="Phage tail collar" evidence="2">
    <location>
        <begin position="303"/>
        <end position="360"/>
    </location>
</feature>
<feature type="compositionally biased region" description="Polar residues" evidence="1">
    <location>
        <begin position="409"/>
        <end position="427"/>
    </location>
</feature>
<evidence type="ECO:0000259" key="2">
    <source>
        <dbReference type="Pfam" id="PF07484"/>
    </source>
</evidence>
<dbReference type="PANTHER" id="PTHR35191:SF1">
    <property type="entry name" value="PROPHAGE SIDE TAIL FIBER PROTEIN HOMOLOG STFQ-RELATED"/>
    <property type="match status" value="1"/>
</dbReference>
<feature type="compositionally biased region" description="Polar residues" evidence="1">
    <location>
        <begin position="374"/>
        <end position="394"/>
    </location>
</feature>
<dbReference type="KEGG" id="pna:Pnap_3306"/>
<evidence type="ECO:0000259" key="3">
    <source>
        <dbReference type="Pfam" id="PF12571"/>
    </source>
</evidence>
<feature type="domain" description="Phage tail fibre protein N-terminal" evidence="3">
    <location>
        <begin position="3"/>
        <end position="148"/>
    </location>
</feature>
<dbReference type="eggNOG" id="COG4675">
    <property type="taxonomic scope" value="Bacteria"/>
</dbReference>
<dbReference type="Pfam" id="PF07484">
    <property type="entry name" value="Collar"/>
    <property type="match status" value="1"/>
</dbReference>
<dbReference type="InterPro" id="IPR051934">
    <property type="entry name" value="Phage_Tail_Fiber_Structural"/>
</dbReference>
<evidence type="ECO:0000313" key="5">
    <source>
        <dbReference type="Proteomes" id="UP000000644"/>
    </source>
</evidence>
<dbReference type="EMBL" id="CP000529">
    <property type="protein sequence ID" value="ABM38604.1"/>
    <property type="molecule type" value="Genomic_DNA"/>
</dbReference>
<gene>
    <name evidence="4" type="ordered locus">Pnap_3306</name>
</gene>
<protein>
    <submittedName>
        <fullName evidence="4">Phage Tail Collar domain protein</fullName>
    </submittedName>
</protein>
<accession>A1VSH6</accession>
<dbReference type="Proteomes" id="UP000000644">
    <property type="component" value="Chromosome"/>
</dbReference>
<keyword evidence="5" id="KW-1185">Reference proteome</keyword>
<dbReference type="InterPro" id="IPR037053">
    <property type="entry name" value="Phage_tail_collar_dom_sf"/>
</dbReference>
<proteinExistence type="predicted"/>
<dbReference type="InterPro" id="IPR022225">
    <property type="entry name" value="Phage_tail_fibre_N"/>
</dbReference>
<reference evidence="5" key="1">
    <citation type="journal article" date="2009" name="Environ. Microbiol.">
        <title>The genome of Polaromonas naphthalenivorans strain CJ2, isolated from coal tar-contaminated sediment, reveals physiological and metabolic versatility and evolution through extensive horizontal gene transfer.</title>
        <authorList>
            <person name="Yagi J.M."/>
            <person name="Sims D."/>
            <person name="Brettin T."/>
            <person name="Bruce D."/>
            <person name="Madsen E.L."/>
        </authorList>
    </citation>
    <scope>NUCLEOTIDE SEQUENCE [LARGE SCALE GENOMIC DNA]</scope>
    <source>
        <strain evidence="5">CJ2</strain>
    </source>
</reference>
<evidence type="ECO:0000313" key="4">
    <source>
        <dbReference type="EMBL" id="ABM38604.1"/>
    </source>
</evidence>
<sequence length="483" mass="50905">MPTFKTIHTLYGLQRLAAAEASGTPINLPTMAVGDGNGNPVEPGELQAVLVRERYRAAVNRVYQDPDTPTKFFCEMVIPAATGGFTLREFGVFDDAGGLFVVGNLPDMYKPTPADGAFSDTILRVEFSAQNATLITLQIDPNVAVASQSWVINNITMQSLIPGGTTGQLLRKTSNADGDMEWGSPDDVTITVDTIEEAQTLAADQLVVDLVATTTRGLALYIDGNRLRRDQWTADPVIVTRLSLAVSYAAGTRLICSQNEPTGSAPAPLERSLNLSDVPNPATARANLGVYNKEESDRAGQPGHINYTARSTAPPGWLKANGAGISRTAYAALFAAIGTTFGVGDGFNTFNLPDLRGEFIRGWDDGRGVDGSRSLGSSQAGETASHGHTGSTSAAGIHAHGVNDPGHSHQVTQEGGRNTSLAYQNGPNSAFRGEVSTLLETTRNATGIGISENGNHSHTVTISATGGSETRPRNLALLAVIKF</sequence>
<dbReference type="Gene3D" id="3.90.1340.10">
    <property type="entry name" value="Phage tail collar domain"/>
    <property type="match status" value="1"/>
</dbReference>
<evidence type="ECO:0000256" key="1">
    <source>
        <dbReference type="SAM" id="MobiDB-lite"/>
    </source>
</evidence>
<dbReference type="SUPFAM" id="SSF88874">
    <property type="entry name" value="Receptor-binding domain of short tail fibre protein gp12"/>
    <property type="match status" value="1"/>
</dbReference>
<dbReference type="eggNOG" id="COG5301">
    <property type="taxonomic scope" value="Bacteria"/>
</dbReference>
<dbReference type="OrthoDB" id="9810174at2"/>
<name>A1VSH6_POLNA</name>
<organism evidence="4 5">
    <name type="scientific">Polaromonas naphthalenivorans (strain CJ2)</name>
    <dbReference type="NCBI Taxonomy" id="365044"/>
    <lineage>
        <taxon>Bacteria</taxon>
        <taxon>Pseudomonadati</taxon>
        <taxon>Pseudomonadota</taxon>
        <taxon>Betaproteobacteria</taxon>
        <taxon>Burkholderiales</taxon>
        <taxon>Comamonadaceae</taxon>
        <taxon>Polaromonas</taxon>
    </lineage>
</organism>
<dbReference type="AlphaFoldDB" id="A1VSH6"/>
<dbReference type="PANTHER" id="PTHR35191">
    <property type="entry name" value="PROPHAGE SIDE TAIL FIBER PROTEIN HOMOLOG STFQ-RELATED"/>
    <property type="match status" value="1"/>
</dbReference>